<protein>
    <submittedName>
        <fullName evidence="3">Acyltransferase</fullName>
    </submittedName>
</protein>
<keyword evidence="1" id="KW-0472">Membrane</keyword>
<dbReference type="PANTHER" id="PTHR23028">
    <property type="entry name" value="ACETYLTRANSFERASE"/>
    <property type="match status" value="1"/>
</dbReference>
<evidence type="ECO:0000313" key="3">
    <source>
        <dbReference type="EMBL" id="QQQ18231.1"/>
    </source>
</evidence>
<feature type="transmembrane region" description="Helical" evidence="1">
    <location>
        <begin position="82"/>
        <end position="102"/>
    </location>
</feature>
<dbReference type="Proteomes" id="UP000595448">
    <property type="component" value="Chromosome"/>
</dbReference>
<feature type="transmembrane region" description="Helical" evidence="1">
    <location>
        <begin position="162"/>
        <end position="181"/>
    </location>
</feature>
<evidence type="ECO:0000313" key="4">
    <source>
        <dbReference type="Proteomes" id="UP000595448"/>
    </source>
</evidence>
<keyword evidence="3" id="KW-0808">Transferase</keyword>
<name>A0ABX7BLV7_9CAUL</name>
<gene>
    <name evidence="3" type="ORF">JIP62_13115</name>
</gene>
<reference evidence="3 4" key="1">
    <citation type="submission" date="2021-01" db="EMBL/GenBank/DDBJ databases">
        <title>Brevundimonas vitis sp. nov., an bacterium isolated from grape (Vitis vinifera).</title>
        <authorList>
            <person name="Jiang L."/>
            <person name="Lee J."/>
        </authorList>
    </citation>
    <scope>NUCLEOTIDE SEQUENCE [LARGE SCALE GENOMIC DNA]</scope>
    <source>
        <strain evidence="3 4">GRTSA-9</strain>
    </source>
</reference>
<feature type="transmembrane region" description="Helical" evidence="1">
    <location>
        <begin position="131"/>
        <end position="155"/>
    </location>
</feature>
<dbReference type="PANTHER" id="PTHR23028:SF131">
    <property type="entry name" value="BLR2367 PROTEIN"/>
    <property type="match status" value="1"/>
</dbReference>
<dbReference type="RefSeq" id="WP_201102603.1">
    <property type="nucleotide sequence ID" value="NZ_CP067977.1"/>
</dbReference>
<dbReference type="GO" id="GO:0016746">
    <property type="term" value="F:acyltransferase activity"/>
    <property type="evidence" value="ECO:0007669"/>
    <property type="project" value="UniProtKB-KW"/>
</dbReference>
<dbReference type="Pfam" id="PF01757">
    <property type="entry name" value="Acyl_transf_3"/>
    <property type="match status" value="1"/>
</dbReference>
<keyword evidence="3" id="KW-0012">Acyltransferase</keyword>
<feature type="transmembrane region" description="Helical" evidence="1">
    <location>
        <begin position="220"/>
        <end position="240"/>
    </location>
</feature>
<evidence type="ECO:0000259" key="2">
    <source>
        <dbReference type="Pfam" id="PF01757"/>
    </source>
</evidence>
<dbReference type="InterPro" id="IPR002656">
    <property type="entry name" value="Acyl_transf_3_dom"/>
</dbReference>
<evidence type="ECO:0000256" key="1">
    <source>
        <dbReference type="SAM" id="Phobius"/>
    </source>
</evidence>
<keyword evidence="1" id="KW-0812">Transmembrane</keyword>
<keyword evidence="4" id="KW-1185">Reference proteome</keyword>
<feature type="domain" description="Acyltransferase 3" evidence="2">
    <location>
        <begin position="8"/>
        <end position="334"/>
    </location>
</feature>
<feature type="transmembrane region" description="Helical" evidence="1">
    <location>
        <begin position="315"/>
        <end position="337"/>
    </location>
</feature>
<organism evidence="3 4">
    <name type="scientific">Brevundimonas vitisensis</name>
    <dbReference type="NCBI Taxonomy" id="2800818"/>
    <lineage>
        <taxon>Bacteria</taxon>
        <taxon>Pseudomonadati</taxon>
        <taxon>Pseudomonadota</taxon>
        <taxon>Alphaproteobacteria</taxon>
        <taxon>Caulobacterales</taxon>
        <taxon>Caulobacteraceae</taxon>
        <taxon>Brevundimonas</taxon>
    </lineage>
</organism>
<dbReference type="InterPro" id="IPR050879">
    <property type="entry name" value="Acyltransferase_3"/>
</dbReference>
<feature type="transmembrane region" description="Helical" evidence="1">
    <location>
        <begin position="187"/>
        <end position="208"/>
    </location>
</feature>
<sequence length="359" mass="39489">MRDRLGTIQHLRGIACLMVAIAHCLIHVAVLEGRGDADGRHRAVMDGTSAIFFFVISGFIMVHVSGRYGTLSGAWQFLTRRFLRIAPLYYLCTFAMVVLVAVDRGLAAVNFADLFLSLAFIPYAMGEHRFAAFLIVGWTLSYEMFYYVLFAIALLMAKPKAIVFLVCAFCGLVLAGAIFQPQASAPAAWTSPVILLFLAGCMIGYAWKHYRAHWPVLSPRLGYSLITLILVAQVVAFNLGASDGLSHIEFRPFDWVPALLTVMIAVSTREVSRETLATRTLAALGDSSYSLYLSHPLTIIAVMVFWNRLPFEPPAWVFAVISIPAVIVGGWVVYVLAERPLVKLLLSKPKAHAPLALPA</sequence>
<dbReference type="EMBL" id="CP067977">
    <property type="protein sequence ID" value="QQQ18231.1"/>
    <property type="molecule type" value="Genomic_DNA"/>
</dbReference>
<keyword evidence="1" id="KW-1133">Transmembrane helix</keyword>
<feature type="transmembrane region" description="Helical" evidence="1">
    <location>
        <begin position="12"/>
        <end position="31"/>
    </location>
</feature>
<accession>A0ABX7BLV7</accession>
<feature type="transmembrane region" description="Helical" evidence="1">
    <location>
        <begin position="43"/>
        <end position="62"/>
    </location>
</feature>
<proteinExistence type="predicted"/>